<dbReference type="Gene3D" id="1.10.45.10">
    <property type="entry name" value="Vanillyl-alcohol Oxidase, Chain A, domain 4"/>
    <property type="match status" value="1"/>
</dbReference>
<comment type="cofactor">
    <cofactor evidence="1">
        <name>FAD</name>
        <dbReference type="ChEBI" id="CHEBI:57692"/>
    </cofactor>
</comment>
<dbReference type="Gene3D" id="3.30.70.2190">
    <property type="match status" value="1"/>
</dbReference>
<evidence type="ECO:0000256" key="5">
    <source>
        <dbReference type="ARBA" id="ARBA00023002"/>
    </source>
</evidence>
<dbReference type="AlphaFoldDB" id="A0A2N7W4V7"/>
<reference evidence="7 10" key="2">
    <citation type="submission" date="2020-04" db="EMBL/GenBank/DDBJ databases">
        <authorList>
            <person name="De Canck E."/>
        </authorList>
    </citation>
    <scope>NUCLEOTIDE SEQUENCE [LARGE SCALE GENOMIC DNA]</scope>
    <source>
        <strain evidence="7 10">LMG 27174</strain>
    </source>
</reference>
<dbReference type="Proteomes" id="UP000494205">
    <property type="component" value="Unassembled WGS sequence"/>
</dbReference>
<dbReference type="Gene3D" id="3.30.43.10">
    <property type="entry name" value="Uridine Diphospho-n-acetylenolpyruvylglucosamine Reductase, domain 2"/>
    <property type="match status" value="1"/>
</dbReference>
<dbReference type="InterPro" id="IPR016169">
    <property type="entry name" value="FAD-bd_PCMH_sub2"/>
</dbReference>
<dbReference type="InterPro" id="IPR036318">
    <property type="entry name" value="FAD-bd_PCMH-like_sf"/>
</dbReference>
<dbReference type="GO" id="GO:0022904">
    <property type="term" value="P:respiratory electron transport chain"/>
    <property type="evidence" value="ECO:0007669"/>
    <property type="project" value="TreeGrafter"/>
</dbReference>
<protein>
    <submittedName>
        <fullName evidence="8">FAD-binding oxidoreductase</fullName>
    </submittedName>
    <submittedName>
        <fullName evidence="7">Putative FAD-linked oxidoreductase</fullName>
        <ecNumber evidence="7">1.-.-.-</ecNumber>
    </submittedName>
</protein>
<evidence type="ECO:0000256" key="3">
    <source>
        <dbReference type="ARBA" id="ARBA00022630"/>
    </source>
</evidence>
<dbReference type="GO" id="GO:0016491">
    <property type="term" value="F:oxidoreductase activity"/>
    <property type="evidence" value="ECO:0007669"/>
    <property type="project" value="UniProtKB-KW"/>
</dbReference>
<dbReference type="InterPro" id="IPR016166">
    <property type="entry name" value="FAD-bd_PCMH"/>
</dbReference>
<dbReference type="FunFam" id="1.10.45.10:FF:000001">
    <property type="entry name" value="D-lactate dehydrogenase mitochondrial"/>
    <property type="match status" value="1"/>
</dbReference>
<dbReference type="Proteomes" id="UP000235659">
    <property type="component" value="Unassembled WGS sequence"/>
</dbReference>
<dbReference type="Pfam" id="PF01565">
    <property type="entry name" value="FAD_binding_4"/>
    <property type="match status" value="1"/>
</dbReference>
<accession>A0A2N7W4V7</accession>
<dbReference type="RefSeq" id="WP_102635868.1">
    <property type="nucleotide sequence ID" value="NZ_CADIJZ010000034.1"/>
</dbReference>
<sequence>METTSLSPALESAGLQGADIQDRFLGDWSGLTIGRPAIVYRPTSTEEVSQILKTCHRDGRPVTVQGGLTGVAGGGVPDEGDVVINLERMNKVEQIDELEGIMLVQAGATLQSVQEAAAACDWMFAVDLGARGSCQVGGNASTNAGGIRVLKYGTMRDSVLGVEVVLADGTIVSSLKGLVKNSTGLDPRNVFVGSEGTLGIITRLTLRLRPPMGTPSTAMVAADSFERLPVLLRNLRRRVGDALCAFEFMSADYVDMACKLTDTPRPLAGKPVWYVLIEAAGMPGESMDERLQDALGAALDEGEITDCVQASNLSHAMKLWRIRESIPEVLTHIKRAITMDVGLPWAQTASFLESIESELKAKFPNASHLWLGHLGDNNLHLLSGPLDEHEYEQLEPFVFEALRGRAGTISAEHGVGRLKKPFLTVCRSEEEIEVMRRIKKALDPKGILNPGRILD</sequence>
<dbReference type="InterPro" id="IPR016164">
    <property type="entry name" value="FAD-linked_Oxase-like_C"/>
</dbReference>
<keyword evidence="3" id="KW-0285">Flavoprotein</keyword>
<dbReference type="Gene3D" id="3.30.70.2740">
    <property type="match status" value="1"/>
</dbReference>
<dbReference type="SUPFAM" id="SSF55103">
    <property type="entry name" value="FAD-linked oxidases, C-terminal domain"/>
    <property type="match status" value="1"/>
</dbReference>
<evidence type="ECO:0000313" key="7">
    <source>
        <dbReference type="EMBL" id="CAB3736897.1"/>
    </source>
</evidence>
<dbReference type="InterPro" id="IPR016171">
    <property type="entry name" value="Vanillyl_alc_oxidase_C-sub2"/>
</dbReference>
<comment type="similarity">
    <text evidence="2">Belongs to the FAD-binding oxidoreductase/transferase type 4 family.</text>
</comment>
<dbReference type="InterPro" id="IPR051264">
    <property type="entry name" value="FAD-oxidored/transferase_4"/>
</dbReference>
<keyword evidence="5 7" id="KW-0560">Oxidoreductase</keyword>
<reference evidence="8 9" key="1">
    <citation type="submission" date="2018-01" db="EMBL/GenBank/DDBJ databases">
        <title>Whole genome analyses suggest that Burkholderia sensu lato contains two further novel genera in the rhizoxinica-symbiotica group Mycetohabitans gen. nov., and Trinickia gen. nov.: implications for the evolution of diazotrophy and nodulation in the Burkholderiaceae.</title>
        <authorList>
            <person name="Estrada-de los Santos P."/>
            <person name="Palmer M."/>
            <person name="Chavez-Ramirez B."/>
            <person name="Beukes C."/>
            <person name="Steenkamp E.T."/>
            <person name="Hirsch A.M."/>
            <person name="Manyaka P."/>
            <person name="Maluk M."/>
            <person name="Lafos M."/>
            <person name="Crook M."/>
            <person name="Gross E."/>
            <person name="Simon M.F."/>
            <person name="Bueno dos Reis Junior F."/>
            <person name="Poole P.S."/>
            <person name="Venter S.N."/>
            <person name="James E.K."/>
        </authorList>
    </citation>
    <scope>NUCLEOTIDE SEQUENCE [LARGE SCALE GENOMIC DNA]</scope>
    <source>
        <strain evidence="8 9">WSM 3937</strain>
    </source>
</reference>
<dbReference type="GO" id="GO:0071949">
    <property type="term" value="F:FAD binding"/>
    <property type="evidence" value="ECO:0007669"/>
    <property type="project" value="InterPro"/>
</dbReference>
<name>A0A2N7W4V7_9BURK</name>
<dbReference type="PANTHER" id="PTHR43716">
    <property type="entry name" value="D-2-HYDROXYGLUTARATE DEHYDROGENASE, MITOCHONDRIAL"/>
    <property type="match status" value="1"/>
</dbReference>
<proteinExistence type="inferred from homology"/>
<dbReference type="InterPro" id="IPR006094">
    <property type="entry name" value="Oxid_FAD_bind_N"/>
</dbReference>
<dbReference type="OrthoDB" id="8522822at2"/>
<evidence type="ECO:0000256" key="2">
    <source>
        <dbReference type="ARBA" id="ARBA00008000"/>
    </source>
</evidence>
<keyword evidence="4" id="KW-0274">FAD</keyword>
<dbReference type="PROSITE" id="PS51387">
    <property type="entry name" value="FAD_PCMH"/>
    <property type="match status" value="1"/>
</dbReference>
<dbReference type="PANTHER" id="PTHR43716:SF1">
    <property type="entry name" value="D-2-HYDROXYGLUTARATE DEHYDROGENASE, MITOCHONDRIAL"/>
    <property type="match status" value="1"/>
</dbReference>
<dbReference type="SUPFAM" id="SSF56176">
    <property type="entry name" value="FAD-binding/transporter-associated domain-like"/>
    <property type="match status" value="1"/>
</dbReference>
<feature type="domain" description="FAD-binding PCMH-type" evidence="6">
    <location>
        <begin position="32"/>
        <end position="211"/>
    </location>
</feature>
<dbReference type="InterPro" id="IPR004113">
    <property type="entry name" value="FAD-bd_oxidored_4_C"/>
</dbReference>
<evidence type="ECO:0000313" key="9">
    <source>
        <dbReference type="Proteomes" id="UP000235659"/>
    </source>
</evidence>
<evidence type="ECO:0000256" key="4">
    <source>
        <dbReference type="ARBA" id="ARBA00022827"/>
    </source>
</evidence>
<dbReference type="InterPro" id="IPR016167">
    <property type="entry name" value="FAD-bd_PCMH_sub1"/>
</dbReference>
<keyword evidence="9" id="KW-1185">Reference proteome</keyword>
<evidence type="ECO:0000259" key="6">
    <source>
        <dbReference type="PROSITE" id="PS51387"/>
    </source>
</evidence>
<dbReference type="EMBL" id="PNXY01000035">
    <property type="protein sequence ID" value="PMS24437.1"/>
    <property type="molecule type" value="Genomic_DNA"/>
</dbReference>
<organism evidence="7 10">
    <name type="scientific">Paraburkholderia rhynchosiae</name>
    <dbReference type="NCBI Taxonomy" id="487049"/>
    <lineage>
        <taxon>Bacteria</taxon>
        <taxon>Pseudomonadati</taxon>
        <taxon>Pseudomonadota</taxon>
        <taxon>Betaproteobacteria</taxon>
        <taxon>Burkholderiales</taxon>
        <taxon>Burkholderiaceae</taxon>
        <taxon>Paraburkholderia</taxon>
    </lineage>
</organism>
<dbReference type="Gene3D" id="3.30.465.10">
    <property type="match status" value="1"/>
</dbReference>
<evidence type="ECO:0000313" key="10">
    <source>
        <dbReference type="Proteomes" id="UP000494205"/>
    </source>
</evidence>
<dbReference type="Pfam" id="PF02913">
    <property type="entry name" value="FAD-oxidase_C"/>
    <property type="match status" value="1"/>
</dbReference>
<evidence type="ECO:0000256" key="1">
    <source>
        <dbReference type="ARBA" id="ARBA00001974"/>
    </source>
</evidence>
<dbReference type="EC" id="1.-.-.-" evidence="7"/>
<gene>
    <name evidence="8" type="ORF">C0Z16_31020</name>
    <name evidence="7" type="ORF">LMG27174_06326</name>
</gene>
<evidence type="ECO:0000313" key="8">
    <source>
        <dbReference type="EMBL" id="PMS24437.1"/>
    </source>
</evidence>
<dbReference type="EMBL" id="CADIJZ010000034">
    <property type="protein sequence ID" value="CAB3736897.1"/>
    <property type="molecule type" value="Genomic_DNA"/>
</dbReference>